<dbReference type="RefSeq" id="WP_154205489.1">
    <property type="nucleotide sequence ID" value="NZ_WJYN01000001.1"/>
</dbReference>
<keyword evidence="1" id="KW-0732">Signal</keyword>
<evidence type="ECO:0000256" key="1">
    <source>
        <dbReference type="SAM" id="SignalP"/>
    </source>
</evidence>
<evidence type="ECO:0000313" key="2">
    <source>
        <dbReference type="EMBL" id="MRS97358.1"/>
    </source>
</evidence>
<evidence type="ECO:0000313" key="3">
    <source>
        <dbReference type="Proteomes" id="UP000441032"/>
    </source>
</evidence>
<reference evidence="2 3" key="1">
    <citation type="submission" date="2019-11" db="EMBL/GenBank/DDBJ databases">
        <title>Phenotypic characterization of an OXA-22 and OXA-60 co-producing Ralstonia pickettii clinical strain.</title>
        <authorList>
            <person name="He F."/>
        </authorList>
    </citation>
    <scope>NUCLEOTIDE SEQUENCE [LARGE SCALE GENOMIC DNA]</scope>
    <source>
        <strain evidence="2 3">PSLESD1</strain>
    </source>
</reference>
<accession>A0A7X2HIX5</accession>
<dbReference type="InterPro" id="IPR017853">
    <property type="entry name" value="GH"/>
</dbReference>
<name>A0A7X2HIX5_RALPI</name>
<evidence type="ECO:0008006" key="4">
    <source>
        <dbReference type="Google" id="ProtNLM"/>
    </source>
</evidence>
<organism evidence="2 3">
    <name type="scientific">Ralstonia pickettii</name>
    <name type="common">Burkholderia pickettii</name>
    <dbReference type="NCBI Taxonomy" id="329"/>
    <lineage>
        <taxon>Bacteria</taxon>
        <taxon>Pseudomonadati</taxon>
        <taxon>Pseudomonadota</taxon>
        <taxon>Betaproteobacteria</taxon>
        <taxon>Burkholderiales</taxon>
        <taxon>Burkholderiaceae</taxon>
        <taxon>Ralstonia</taxon>
    </lineage>
</organism>
<comment type="caution">
    <text evidence="2">The sequence shown here is derived from an EMBL/GenBank/DDBJ whole genome shotgun (WGS) entry which is preliminary data.</text>
</comment>
<sequence>MKTRRIPTVLLVLAATWLTSAAAAQTFTWGVCGHPSPTQALWSDYATQFATLEQRGLKSYRFDVPLTGDGSAATQLLQALVPLSHAHHITLHPILYVPFTWGDATDNGRYPDSDAGLEAQGYDRVAPIVLRFAADIRDWELQNELSLRQGFKSGTGATVSDYATSLAHQWATVLRGMSRAVHDVGTRTGRPLRTVVDTVYADFGLIPFLEAQGARVDKLAYHYYYGGGTSPYRVSVPGGTIDVFAEMKKIGKPVIINELNAAEIYAPLRGQPYDDAKALLSLKAHIAYLLSQNEANIEGAEFYELYDEPGKNAAESNFGLMKTPAQPKTQMLLATVATCAMLSGSEHATLVSQGLFTEADLAARQASCKTTTAAHAR</sequence>
<gene>
    <name evidence="2" type="ORF">GJQ57_01690</name>
</gene>
<dbReference type="Gene3D" id="3.20.20.80">
    <property type="entry name" value="Glycosidases"/>
    <property type="match status" value="1"/>
</dbReference>
<proteinExistence type="predicted"/>
<dbReference type="EMBL" id="WJYN01000001">
    <property type="protein sequence ID" value="MRS97358.1"/>
    <property type="molecule type" value="Genomic_DNA"/>
</dbReference>
<feature type="signal peptide" evidence="1">
    <location>
        <begin position="1"/>
        <end position="23"/>
    </location>
</feature>
<feature type="chain" id="PRO_5031038773" description="Asl1-like glycosyl hydrolase catalytic domain-containing protein" evidence="1">
    <location>
        <begin position="24"/>
        <end position="377"/>
    </location>
</feature>
<dbReference type="Proteomes" id="UP000441032">
    <property type="component" value="Unassembled WGS sequence"/>
</dbReference>
<dbReference type="AlphaFoldDB" id="A0A7X2HIX5"/>
<protein>
    <recommendedName>
        <fullName evidence="4">Asl1-like glycosyl hydrolase catalytic domain-containing protein</fullName>
    </recommendedName>
</protein>
<dbReference type="SUPFAM" id="SSF51445">
    <property type="entry name" value="(Trans)glycosidases"/>
    <property type="match status" value="1"/>
</dbReference>